<evidence type="ECO:0000256" key="1">
    <source>
        <dbReference type="SAM" id="MobiDB-lite"/>
    </source>
</evidence>
<dbReference type="AlphaFoldDB" id="A0A8S1GVI7"/>
<proteinExistence type="predicted"/>
<dbReference type="Pfam" id="PF01221">
    <property type="entry name" value="Dynein_light"/>
    <property type="match status" value="1"/>
</dbReference>
<evidence type="ECO:0008006" key="4">
    <source>
        <dbReference type="Google" id="ProtNLM"/>
    </source>
</evidence>
<protein>
    <recommendedName>
        <fullName evidence="4">Dynein light chain</fullName>
    </recommendedName>
</protein>
<feature type="compositionally biased region" description="Basic and acidic residues" evidence="1">
    <location>
        <begin position="1"/>
        <end position="17"/>
    </location>
</feature>
<evidence type="ECO:0000313" key="2">
    <source>
        <dbReference type="EMBL" id="CAD6187124.1"/>
    </source>
</evidence>
<organism evidence="2 3">
    <name type="scientific">Caenorhabditis auriculariae</name>
    <dbReference type="NCBI Taxonomy" id="2777116"/>
    <lineage>
        <taxon>Eukaryota</taxon>
        <taxon>Metazoa</taxon>
        <taxon>Ecdysozoa</taxon>
        <taxon>Nematoda</taxon>
        <taxon>Chromadorea</taxon>
        <taxon>Rhabditida</taxon>
        <taxon>Rhabditina</taxon>
        <taxon>Rhabditomorpha</taxon>
        <taxon>Rhabditoidea</taxon>
        <taxon>Rhabditidae</taxon>
        <taxon>Peloderinae</taxon>
        <taxon>Caenorhabditis</taxon>
    </lineage>
</organism>
<dbReference type="GO" id="GO:0030286">
    <property type="term" value="C:dynein complex"/>
    <property type="evidence" value="ECO:0007669"/>
    <property type="project" value="InterPro"/>
</dbReference>
<dbReference type="SUPFAM" id="SSF54648">
    <property type="entry name" value="DLC"/>
    <property type="match status" value="1"/>
</dbReference>
<gene>
    <name evidence="2" type="ORF">CAUJ_LOCUS3043</name>
</gene>
<dbReference type="EMBL" id="CAJGYM010000006">
    <property type="protein sequence ID" value="CAD6187124.1"/>
    <property type="molecule type" value="Genomic_DNA"/>
</dbReference>
<accession>A0A8S1GVI7</accession>
<dbReference type="Gene3D" id="3.30.740.10">
    <property type="entry name" value="Protein Inhibitor Of Neuronal Nitric Oxide Synthase"/>
    <property type="match status" value="1"/>
</dbReference>
<dbReference type="InterPro" id="IPR037177">
    <property type="entry name" value="DLC_sf"/>
</dbReference>
<name>A0A8S1GVI7_9PELO</name>
<dbReference type="Proteomes" id="UP000835052">
    <property type="component" value="Unassembled WGS sequence"/>
</dbReference>
<feature type="region of interest" description="Disordered" evidence="1">
    <location>
        <begin position="1"/>
        <end position="69"/>
    </location>
</feature>
<evidence type="ECO:0000313" key="3">
    <source>
        <dbReference type="Proteomes" id="UP000835052"/>
    </source>
</evidence>
<dbReference type="GO" id="GO:0007017">
    <property type="term" value="P:microtubule-based process"/>
    <property type="evidence" value="ECO:0007669"/>
    <property type="project" value="InterPro"/>
</dbReference>
<comment type="caution">
    <text evidence="2">The sequence shown here is derived from an EMBL/GenBank/DDBJ whole genome shotgun (WGS) entry which is preliminary data.</text>
</comment>
<reference evidence="2" key="1">
    <citation type="submission" date="2020-10" db="EMBL/GenBank/DDBJ databases">
        <authorList>
            <person name="Kikuchi T."/>
        </authorList>
    </citation>
    <scope>NUCLEOTIDE SEQUENCE</scope>
    <source>
        <strain evidence="2">NKZ352</strain>
    </source>
</reference>
<dbReference type="OrthoDB" id="10033309at2759"/>
<feature type="compositionally biased region" description="Basic and acidic residues" evidence="1">
    <location>
        <begin position="47"/>
        <end position="59"/>
    </location>
</feature>
<sequence length="121" mass="14423">MEREETAQNPKKKDVRPLSEIPEELSNEVENESPAEERRKSFQKSRSNAEKSLPKKQEGVIKSSDMAEEMQREAVRVATEAMEKYRLEKDMATYIKRRVRPETQPFMALRRRKKFWILCYT</sequence>
<feature type="compositionally biased region" description="Acidic residues" evidence="1">
    <location>
        <begin position="21"/>
        <end position="34"/>
    </location>
</feature>
<dbReference type="SMART" id="SM01375">
    <property type="entry name" value="Dynein_light"/>
    <property type="match status" value="1"/>
</dbReference>
<dbReference type="InterPro" id="IPR001372">
    <property type="entry name" value="Dynein_light_chain_typ-1/2"/>
</dbReference>
<keyword evidence="3" id="KW-1185">Reference proteome</keyword>